<name>A0AAW1QCW9_9CHLO</name>
<keyword evidence="5" id="KW-0687">Ribonucleoprotein</keyword>
<gene>
    <name evidence="7" type="ORF">WJX74_010648</name>
</gene>
<keyword evidence="3" id="KW-0689">Ribosomal protein</keyword>
<comment type="similarity">
    <text evidence="2">Belongs to the universal ribosomal protein uL29 family.</text>
</comment>
<comment type="subcellular location">
    <subcellularLocation>
        <location evidence="1">Mitochondrion</location>
    </subcellularLocation>
</comment>
<evidence type="ECO:0000256" key="3">
    <source>
        <dbReference type="ARBA" id="ARBA00022980"/>
    </source>
</evidence>
<dbReference type="Pfam" id="PF06984">
    <property type="entry name" value="MRP-L47"/>
    <property type="match status" value="1"/>
</dbReference>
<reference evidence="7 8" key="1">
    <citation type="journal article" date="2024" name="Nat. Commun.">
        <title>Phylogenomics reveals the evolutionary origins of lichenization in chlorophyte algae.</title>
        <authorList>
            <person name="Puginier C."/>
            <person name="Libourel C."/>
            <person name="Otte J."/>
            <person name="Skaloud P."/>
            <person name="Haon M."/>
            <person name="Grisel S."/>
            <person name="Petersen M."/>
            <person name="Berrin J.G."/>
            <person name="Delaux P.M."/>
            <person name="Dal Grande F."/>
            <person name="Keller J."/>
        </authorList>
    </citation>
    <scope>NUCLEOTIDE SEQUENCE [LARGE SCALE GENOMIC DNA]</scope>
    <source>
        <strain evidence="7 8">SAG 2145</strain>
    </source>
</reference>
<keyword evidence="8" id="KW-1185">Reference proteome</keyword>
<dbReference type="GO" id="GO:0005762">
    <property type="term" value="C:mitochondrial large ribosomal subunit"/>
    <property type="evidence" value="ECO:0007669"/>
    <property type="project" value="TreeGrafter"/>
</dbReference>
<evidence type="ECO:0000313" key="8">
    <source>
        <dbReference type="Proteomes" id="UP001438707"/>
    </source>
</evidence>
<evidence type="ECO:0000256" key="5">
    <source>
        <dbReference type="ARBA" id="ARBA00023274"/>
    </source>
</evidence>
<dbReference type="Proteomes" id="UP001438707">
    <property type="component" value="Unassembled WGS sequence"/>
</dbReference>
<dbReference type="GO" id="GO:0003735">
    <property type="term" value="F:structural constituent of ribosome"/>
    <property type="evidence" value="ECO:0007669"/>
    <property type="project" value="InterPro"/>
</dbReference>
<dbReference type="EMBL" id="JALJOS010000052">
    <property type="protein sequence ID" value="KAK9818974.1"/>
    <property type="molecule type" value="Genomic_DNA"/>
</dbReference>
<dbReference type="InterPro" id="IPR038340">
    <property type="entry name" value="MRP-L47_sf"/>
</dbReference>
<proteinExistence type="inferred from homology"/>
<dbReference type="AlphaFoldDB" id="A0AAW1QCW9"/>
<keyword evidence="4" id="KW-0496">Mitochondrion</keyword>
<evidence type="ECO:0000256" key="4">
    <source>
        <dbReference type="ARBA" id="ARBA00023128"/>
    </source>
</evidence>
<dbReference type="InterPro" id="IPR036049">
    <property type="entry name" value="Ribosomal_uL29_sf"/>
</dbReference>
<dbReference type="PANTHER" id="PTHR21183">
    <property type="entry name" value="RIBOSOMAL PROTEIN L47, MITOCHONDRIAL-RELATED"/>
    <property type="match status" value="1"/>
</dbReference>
<evidence type="ECO:0000256" key="6">
    <source>
        <dbReference type="ARBA" id="ARBA00035289"/>
    </source>
</evidence>
<dbReference type="SUPFAM" id="SSF46561">
    <property type="entry name" value="Ribosomal protein L29 (L29p)"/>
    <property type="match status" value="1"/>
</dbReference>
<dbReference type="GO" id="GO:0032543">
    <property type="term" value="P:mitochondrial translation"/>
    <property type="evidence" value="ECO:0007669"/>
    <property type="project" value="TreeGrafter"/>
</dbReference>
<comment type="caution">
    <text evidence="7">The sequence shown here is derived from an EMBL/GenBank/DDBJ whole genome shotgun (WGS) entry which is preliminary data.</text>
</comment>
<evidence type="ECO:0000256" key="1">
    <source>
        <dbReference type="ARBA" id="ARBA00004173"/>
    </source>
</evidence>
<sequence>MLRAARAGGLLSPLSQRWHQGFHKTAGACGLEDFFDSPRKEEERATAGRSWKASELRLKSWDDLHKLWYVLLKERNMLHSEALAAFAQQKSLQNPFRVRKVKNSMARLKHVLWERALVERNPQARLQMQHFVIAL</sequence>
<dbReference type="Gene3D" id="6.10.330.20">
    <property type="match status" value="1"/>
</dbReference>
<organism evidence="7 8">
    <name type="scientific">Apatococcus lobatus</name>
    <dbReference type="NCBI Taxonomy" id="904363"/>
    <lineage>
        <taxon>Eukaryota</taxon>
        <taxon>Viridiplantae</taxon>
        <taxon>Chlorophyta</taxon>
        <taxon>core chlorophytes</taxon>
        <taxon>Trebouxiophyceae</taxon>
        <taxon>Chlorellales</taxon>
        <taxon>Chlorellaceae</taxon>
        <taxon>Apatococcus</taxon>
    </lineage>
</organism>
<dbReference type="InterPro" id="IPR010729">
    <property type="entry name" value="Ribosomal_uL29_mit"/>
</dbReference>
<protein>
    <recommendedName>
        <fullName evidence="6">Large ribosomal subunit protein uL29m</fullName>
    </recommendedName>
</protein>
<accession>A0AAW1QCW9</accession>
<evidence type="ECO:0000256" key="2">
    <source>
        <dbReference type="ARBA" id="ARBA00009254"/>
    </source>
</evidence>
<evidence type="ECO:0000313" key="7">
    <source>
        <dbReference type="EMBL" id="KAK9818974.1"/>
    </source>
</evidence>
<dbReference type="PANTHER" id="PTHR21183:SF18">
    <property type="entry name" value="LARGE RIBOSOMAL SUBUNIT PROTEIN UL29M"/>
    <property type="match status" value="1"/>
</dbReference>